<dbReference type="EMBL" id="MU006097">
    <property type="protein sequence ID" value="KAF2838427.1"/>
    <property type="molecule type" value="Genomic_DNA"/>
</dbReference>
<feature type="compositionally biased region" description="Low complexity" evidence="1">
    <location>
        <begin position="696"/>
        <end position="705"/>
    </location>
</feature>
<dbReference type="AlphaFoldDB" id="A0A9P4S9B5"/>
<proteinExistence type="predicted"/>
<sequence length="903" mass="100952">MNWTGGRLQRHAKNNNSVVARQKQYFSKVRTKLQNDTSMNQGHILFKPEFLLGNDDSINVNLPIGEGTRTHVGHSKMRQSILEDYGNVAPLAKRLSSMKHRTSSPDSKDSRKKQKKFHTRERSNFSFHAEDHGSSRKKNRDEPGRHIHGHREKRKDRGELDDTHDKDSIGGGQQLELSRQRLLQQRDWVGLAPTRPLRLSFSNGKDEENIGKRRKVARNSFRMSGEPPLRRDVLRKGLPQDDDPFMSGALNLRNDTNDIRIRIGTEALNSQTSVRQSVDIVLDQQKDRRRGLESSDSMLLDAENEMFDEVQQRVIKIPPLGSEVVTPIPYKTEALYEEQQRFNRVFNLRSGEIHPIPEETEGFHEKQQPVIQVPEYKQQGAPRKREEDDCLRQLLSSTSIYGSLAEHHSRPTQRVKDGAGSKEENLRREHEKWVEPNSEALLILSEVDSDESEEDVDFQINAAQHSPAGYTEEHADGNGGQDGDSDGEYEKRVRNTPTRVEDRYNWNVHPFRLIFRSSPSVQKEEEDGKVENGAEILPQTDIDENLEDTHISKAPHDPLGDDIYWKNLLDVDVDPSTETDDNQNKADLPRNEEYQENYSNKAENGSIQQPSNHDIASVKVVVSHPAVCQQGPDDPSEYASPQSANPSARSSAPRQSPSASLQQIQALSTKPYSTLQTRALAPSRSVDDIWKAFVFPTSDSTTPSPASSPSPPRHLSSLAVGLSQKTSSAALSSSSPSTPLILTTPPHPASSAGNTGSSRPEVHRTEFPSASLPYHYPGNAPTTHALAPSLEAQVSNTSTWTSTSRSRSPTFAPQAVTDSARSAAATDGDTPAATGMSDCYHTAQPAPRKRPNSKVEGAPHRQEKGPRPVFRRPKRFDGTGREAWWDALKLRRLGEPATRRAKK</sequence>
<feature type="region of interest" description="Disordered" evidence="1">
    <location>
        <begin position="627"/>
        <end position="682"/>
    </location>
</feature>
<dbReference type="Proteomes" id="UP000799429">
    <property type="component" value="Unassembled WGS sequence"/>
</dbReference>
<comment type="caution">
    <text evidence="2">The sequence shown here is derived from an EMBL/GenBank/DDBJ whole genome shotgun (WGS) entry which is preliminary data.</text>
</comment>
<feature type="region of interest" description="Disordered" evidence="1">
    <location>
        <begin position="402"/>
        <end position="432"/>
    </location>
</feature>
<feature type="compositionally biased region" description="Low complexity" evidence="1">
    <location>
        <begin position="722"/>
        <end position="744"/>
    </location>
</feature>
<feature type="compositionally biased region" description="Basic and acidic residues" evidence="1">
    <location>
        <begin position="155"/>
        <end position="168"/>
    </location>
</feature>
<feature type="region of interest" description="Disordered" evidence="1">
    <location>
        <begin position="696"/>
        <end position="881"/>
    </location>
</feature>
<protein>
    <submittedName>
        <fullName evidence="2">Uncharacterized protein</fullName>
    </submittedName>
</protein>
<feature type="compositionally biased region" description="Low complexity" evidence="1">
    <location>
        <begin position="797"/>
        <end position="810"/>
    </location>
</feature>
<feature type="compositionally biased region" description="Polar residues" evidence="1">
    <location>
        <begin position="661"/>
        <end position="677"/>
    </location>
</feature>
<feature type="region of interest" description="Disordered" evidence="1">
    <location>
        <begin position="468"/>
        <end position="496"/>
    </location>
</feature>
<feature type="compositionally biased region" description="Basic residues" evidence="1">
    <location>
        <begin position="110"/>
        <end position="119"/>
    </location>
</feature>
<feature type="compositionally biased region" description="Basic and acidic residues" evidence="1">
    <location>
        <begin position="120"/>
        <end position="145"/>
    </location>
</feature>
<feature type="compositionally biased region" description="Basic and acidic residues" evidence="1">
    <location>
        <begin position="405"/>
        <end position="432"/>
    </location>
</feature>
<reference evidence="2" key="1">
    <citation type="journal article" date="2020" name="Stud. Mycol.">
        <title>101 Dothideomycetes genomes: a test case for predicting lifestyles and emergence of pathogens.</title>
        <authorList>
            <person name="Haridas S."/>
            <person name="Albert R."/>
            <person name="Binder M."/>
            <person name="Bloem J."/>
            <person name="Labutti K."/>
            <person name="Salamov A."/>
            <person name="Andreopoulos B."/>
            <person name="Baker S."/>
            <person name="Barry K."/>
            <person name="Bills G."/>
            <person name="Bluhm B."/>
            <person name="Cannon C."/>
            <person name="Castanera R."/>
            <person name="Culley D."/>
            <person name="Daum C."/>
            <person name="Ezra D."/>
            <person name="Gonzalez J."/>
            <person name="Henrissat B."/>
            <person name="Kuo A."/>
            <person name="Liang C."/>
            <person name="Lipzen A."/>
            <person name="Lutzoni F."/>
            <person name="Magnuson J."/>
            <person name="Mondo S."/>
            <person name="Nolan M."/>
            <person name="Ohm R."/>
            <person name="Pangilinan J."/>
            <person name="Park H.-J."/>
            <person name="Ramirez L."/>
            <person name="Alfaro M."/>
            <person name="Sun H."/>
            <person name="Tritt A."/>
            <person name="Yoshinaga Y."/>
            <person name="Zwiers L.-H."/>
            <person name="Turgeon B."/>
            <person name="Goodwin S."/>
            <person name="Spatafora J."/>
            <person name="Crous P."/>
            <person name="Grigoriev I."/>
        </authorList>
    </citation>
    <scope>NUCLEOTIDE SEQUENCE</scope>
    <source>
        <strain evidence="2">CBS 101060</strain>
    </source>
</reference>
<evidence type="ECO:0000313" key="3">
    <source>
        <dbReference type="Proteomes" id="UP000799429"/>
    </source>
</evidence>
<accession>A0A9P4S9B5</accession>
<organism evidence="2 3">
    <name type="scientific">Patellaria atrata CBS 101060</name>
    <dbReference type="NCBI Taxonomy" id="1346257"/>
    <lineage>
        <taxon>Eukaryota</taxon>
        <taxon>Fungi</taxon>
        <taxon>Dikarya</taxon>
        <taxon>Ascomycota</taxon>
        <taxon>Pezizomycotina</taxon>
        <taxon>Dothideomycetes</taxon>
        <taxon>Dothideomycetes incertae sedis</taxon>
        <taxon>Patellariales</taxon>
        <taxon>Patellariaceae</taxon>
        <taxon>Patellaria</taxon>
    </lineage>
</organism>
<dbReference type="OrthoDB" id="5426563at2759"/>
<feature type="compositionally biased region" description="Low complexity" evidence="1">
    <location>
        <begin position="823"/>
        <end position="835"/>
    </location>
</feature>
<evidence type="ECO:0000313" key="2">
    <source>
        <dbReference type="EMBL" id="KAF2838427.1"/>
    </source>
</evidence>
<name>A0A9P4S9B5_9PEZI</name>
<feature type="compositionally biased region" description="Basic and acidic residues" evidence="1">
    <location>
        <begin position="857"/>
        <end position="866"/>
    </location>
</feature>
<feature type="region of interest" description="Disordered" evidence="1">
    <location>
        <begin position="519"/>
        <end position="544"/>
    </location>
</feature>
<feature type="region of interest" description="Disordered" evidence="1">
    <location>
        <begin position="95"/>
        <end position="176"/>
    </location>
</feature>
<keyword evidence="3" id="KW-1185">Reference proteome</keyword>
<evidence type="ECO:0000256" key="1">
    <source>
        <dbReference type="SAM" id="MobiDB-lite"/>
    </source>
</evidence>
<feature type="compositionally biased region" description="Low complexity" evidence="1">
    <location>
        <begin position="639"/>
        <end position="660"/>
    </location>
</feature>
<gene>
    <name evidence="2" type="ORF">M501DRAFT_1017435</name>
</gene>